<comment type="caution">
    <text evidence="2">The sequence shown here is derived from an EMBL/GenBank/DDBJ whole genome shotgun (WGS) entry which is preliminary data.</text>
</comment>
<organism evidence="2 3">
    <name type="scientific">Marinifilum caeruleilacunae</name>
    <dbReference type="NCBI Taxonomy" id="2499076"/>
    <lineage>
        <taxon>Bacteria</taxon>
        <taxon>Pseudomonadati</taxon>
        <taxon>Bacteroidota</taxon>
        <taxon>Bacteroidia</taxon>
        <taxon>Marinilabiliales</taxon>
        <taxon>Marinifilaceae</taxon>
    </lineage>
</organism>
<dbReference type="Pfam" id="PF12680">
    <property type="entry name" value="SnoaL_2"/>
    <property type="match status" value="1"/>
</dbReference>
<evidence type="ECO:0000313" key="3">
    <source>
        <dbReference type="Proteomes" id="UP000732105"/>
    </source>
</evidence>
<dbReference type="Proteomes" id="UP000732105">
    <property type="component" value="Unassembled WGS sequence"/>
</dbReference>
<evidence type="ECO:0000259" key="1">
    <source>
        <dbReference type="Pfam" id="PF12680"/>
    </source>
</evidence>
<gene>
    <name evidence="2" type="ORF">ELS83_00675</name>
</gene>
<protein>
    <submittedName>
        <fullName evidence="2">Nuclear transport factor 2 family protein</fullName>
    </submittedName>
</protein>
<sequence>MKSEIAERNKANTLAFLKALEEMNTDAVVNLFAEDGVHINPYASGLFPEGTKGKEGVRAYWEPVFPNFEKMEFPVEEIYSMNEAAMTFVKFKGKIKLKNDAGWYKNDYYATFKFNEEGKITEYVEIFNPIVAAKGFGLLDQIK</sequence>
<keyword evidence="3" id="KW-1185">Reference proteome</keyword>
<dbReference type="InterPro" id="IPR032710">
    <property type="entry name" value="NTF2-like_dom_sf"/>
</dbReference>
<dbReference type="EMBL" id="RZNH01000001">
    <property type="protein sequence ID" value="NOU58310.1"/>
    <property type="molecule type" value="Genomic_DNA"/>
</dbReference>
<dbReference type="Gene3D" id="3.10.450.50">
    <property type="match status" value="1"/>
</dbReference>
<feature type="domain" description="SnoaL-like" evidence="1">
    <location>
        <begin position="15"/>
        <end position="123"/>
    </location>
</feature>
<dbReference type="InterPro" id="IPR037401">
    <property type="entry name" value="SnoaL-like"/>
</dbReference>
<dbReference type="SUPFAM" id="SSF54427">
    <property type="entry name" value="NTF2-like"/>
    <property type="match status" value="1"/>
</dbReference>
<proteinExistence type="predicted"/>
<reference evidence="2 3" key="1">
    <citation type="submission" date="2018-12" db="EMBL/GenBank/DDBJ databases">
        <title>Marinifilum JC070 sp. nov., a marine bacterium isolated from Yongle Blue Hole in the South China Sea.</title>
        <authorList>
            <person name="Fu T."/>
        </authorList>
    </citation>
    <scope>NUCLEOTIDE SEQUENCE [LARGE SCALE GENOMIC DNA]</scope>
    <source>
        <strain evidence="2 3">JC070</strain>
    </source>
</reference>
<name>A0ABX1WQQ6_9BACT</name>
<evidence type="ECO:0000313" key="2">
    <source>
        <dbReference type="EMBL" id="NOU58310.1"/>
    </source>
</evidence>
<accession>A0ABX1WQQ6</accession>